<dbReference type="InterPro" id="IPR016090">
    <property type="entry name" value="PLA2-like_dom"/>
</dbReference>
<dbReference type="PRINTS" id="PR00389">
    <property type="entry name" value="PHPHLIPASEA2"/>
</dbReference>
<dbReference type="PANTHER" id="PTHR11716">
    <property type="entry name" value="PHOSPHOLIPASE A2 FAMILY MEMBER"/>
    <property type="match status" value="1"/>
</dbReference>
<evidence type="ECO:0000256" key="3">
    <source>
        <dbReference type="ARBA" id="ARBA00023157"/>
    </source>
</evidence>
<dbReference type="InterPro" id="IPR033113">
    <property type="entry name" value="PLA2_histidine"/>
</dbReference>
<dbReference type="WBParaSite" id="HCON_00037780-00001">
    <property type="protein sequence ID" value="HCON_00037780-00001"/>
    <property type="gene ID" value="HCON_00037780"/>
</dbReference>
<feature type="active site" evidence="4">
    <location>
        <position position="143"/>
    </location>
</feature>
<proteinExistence type="inferred from homology"/>
<keyword evidence="5 8" id="KW-0106">Calcium</keyword>
<evidence type="ECO:0000256" key="8">
    <source>
        <dbReference type="RuleBase" id="RU361236"/>
    </source>
</evidence>
<organism evidence="10 11">
    <name type="scientific">Haemonchus contortus</name>
    <name type="common">Barber pole worm</name>
    <dbReference type="NCBI Taxonomy" id="6289"/>
    <lineage>
        <taxon>Eukaryota</taxon>
        <taxon>Metazoa</taxon>
        <taxon>Ecdysozoa</taxon>
        <taxon>Nematoda</taxon>
        <taxon>Chromadorea</taxon>
        <taxon>Rhabditida</taxon>
        <taxon>Rhabditina</taxon>
        <taxon>Rhabditomorpha</taxon>
        <taxon>Strongyloidea</taxon>
        <taxon>Trichostrongylidae</taxon>
        <taxon>Haemonchus</taxon>
    </lineage>
</organism>
<evidence type="ECO:0000256" key="2">
    <source>
        <dbReference type="ARBA" id="ARBA00022525"/>
    </source>
</evidence>
<feature type="chain" id="PRO_5029941852" description="Phospholipase A2" evidence="8">
    <location>
        <begin position="23"/>
        <end position="176"/>
    </location>
</feature>
<keyword evidence="8" id="KW-0443">Lipid metabolism</keyword>
<keyword evidence="3 6" id="KW-1015">Disulfide bond</keyword>
<evidence type="ECO:0000313" key="11">
    <source>
        <dbReference type="WBParaSite" id="HCON_00037780-00001"/>
    </source>
</evidence>
<keyword evidence="2 8" id="KW-0964">Secreted</keyword>
<evidence type="ECO:0000256" key="7">
    <source>
        <dbReference type="RuleBase" id="RU003654"/>
    </source>
</evidence>
<dbReference type="CDD" id="cd00125">
    <property type="entry name" value="PLA2c"/>
    <property type="match status" value="1"/>
</dbReference>
<reference evidence="11" key="1">
    <citation type="submission" date="2020-12" db="UniProtKB">
        <authorList>
            <consortium name="WormBaseParasite"/>
        </authorList>
    </citation>
    <scope>IDENTIFICATION</scope>
    <source>
        <strain evidence="11">MHco3</strain>
    </source>
</reference>
<feature type="binding site" evidence="5">
    <location>
        <position position="94"/>
    </location>
    <ligand>
        <name>Ca(2+)</name>
        <dbReference type="ChEBI" id="CHEBI:29108"/>
    </ligand>
</feature>
<dbReference type="PROSITE" id="PS00118">
    <property type="entry name" value="PA2_HIS"/>
    <property type="match status" value="1"/>
</dbReference>
<dbReference type="SUPFAM" id="SSF48619">
    <property type="entry name" value="Phospholipase A2, PLA2"/>
    <property type="match status" value="1"/>
</dbReference>
<comment type="cofactor">
    <cofactor evidence="5">
        <name>Ca(2+)</name>
        <dbReference type="ChEBI" id="CHEBI:29108"/>
    </cofactor>
    <text evidence="5">Binds 1 Ca(2+) ion per subunit.</text>
</comment>
<accession>A0A7I4Y0C0</accession>
<feature type="signal peptide" evidence="8">
    <location>
        <begin position="1"/>
        <end position="22"/>
    </location>
</feature>
<evidence type="ECO:0000259" key="9">
    <source>
        <dbReference type="SMART" id="SM00085"/>
    </source>
</evidence>
<dbReference type="Gene3D" id="1.20.90.10">
    <property type="entry name" value="Phospholipase A2 domain"/>
    <property type="match status" value="1"/>
</dbReference>
<comment type="subcellular location">
    <subcellularLocation>
        <location evidence="1 8">Secreted</location>
    </subcellularLocation>
</comment>
<name>A0A7I4Y0C0_HAECO</name>
<comment type="catalytic activity">
    <reaction evidence="8">
        <text>a 1,2-diacyl-sn-glycero-3-phosphocholine + H2O = a 1-acyl-sn-glycero-3-phosphocholine + a fatty acid + H(+)</text>
        <dbReference type="Rhea" id="RHEA:15801"/>
        <dbReference type="ChEBI" id="CHEBI:15377"/>
        <dbReference type="ChEBI" id="CHEBI:15378"/>
        <dbReference type="ChEBI" id="CHEBI:28868"/>
        <dbReference type="ChEBI" id="CHEBI:57643"/>
        <dbReference type="ChEBI" id="CHEBI:58168"/>
        <dbReference type="EC" id="3.1.1.4"/>
    </reaction>
</comment>
<keyword evidence="5" id="KW-0479">Metal-binding</keyword>
<dbReference type="PANTHER" id="PTHR11716:SF107">
    <property type="entry name" value="PHOSPHOLIPASE A2"/>
    <property type="match status" value="1"/>
</dbReference>
<dbReference type="PROSITE" id="PS00119">
    <property type="entry name" value="PA2_ASP"/>
    <property type="match status" value="1"/>
</dbReference>
<feature type="disulfide bond" evidence="6">
    <location>
        <begin position="128"/>
        <end position="140"/>
    </location>
</feature>
<dbReference type="GO" id="GO:0050482">
    <property type="term" value="P:arachidonate secretion"/>
    <property type="evidence" value="ECO:0007669"/>
    <property type="project" value="InterPro"/>
</dbReference>
<sequence length="176" mass="19609">MYRLVVCLASIPLLYTAPSVPSEPVVASSSVPPEPIVGSTSVQPLAGSLWNLRQVGVCTLHYSPIRYNNYGCWCGFGGSHEPIDEIDKCCMHHDNCYRDAVENKLCRDTALEYVLVYNWQCTNSTATCLDAEGTCKRALCDCDTAVVNCWAQQPRPKRKLRCNRTRPAPTSVYFQP</sequence>
<dbReference type="GO" id="GO:0004623">
    <property type="term" value="F:phospholipase A2 activity"/>
    <property type="evidence" value="ECO:0007669"/>
    <property type="project" value="UniProtKB-EC"/>
</dbReference>
<dbReference type="EC" id="3.1.1.4" evidence="8"/>
<dbReference type="GO" id="GO:0006644">
    <property type="term" value="P:phospholipid metabolic process"/>
    <property type="evidence" value="ECO:0007669"/>
    <property type="project" value="InterPro"/>
</dbReference>
<feature type="disulfide bond" evidence="6">
    <location>
        <begin position="96"/>
        <end position="142"/>
    </location>
</feature>
<feature type="domain" description="Phospholipase A2-like central" evidence="9">
    <location>
        <begin position="48"/>
        <end position="163"/>
    </location>
</feature>
<feature type="active site" evidence="4">
    <location>
        <position position="93"/>
    </location>
</feature>
<feature type="disulfide bond" evidence="6">
    <location>
        <begin position="106"/>
        <end position="135"/>
    </location>
</feature>
<feature type="binding site" evidence="5">
    <location>
        <position position="75"/>
    </location>
    <ligand>
        <name>Ca(2+)</name>
        <dbReference type="ChEBI" id="CHEBI:29108"/>
    </ligand>
</feature>
<keyword evidence="8" id="KW-0732">Signal</keyword>
<feature type="binding site" evidence="5">
    <location>
        <position position="77"/>
    </location>
    <ligand>
        <name>Ca(2+)</name>
        <dbReference type="ChEBI" id="CHEBI:29108"/>
    </ligand>
</feature>
<keyword evidence="8" id="KW-0378">Hydrolase</keyword>
<dbReference type="OMA" id="CEAFLCN"/>
<dbReference type="SMART" id="SM00085">
    <property type="entry name" value="PA2c"/>
    <property type="match status" value="1"/>
</dbReference>
<dbReference type="Proteomes" id="UP000025227">
    <property type="component" value="Unplaced"/>
</dbReference>
<evidence type="ECO:0000256" key="1">
    <source>
        <dbReference type="ARBA" id="ARBA00004613"/>
    </source>
</evidence>
<dbReference type="InterPro" id="IPR001211">
    <property type="entry name" value="PLA2"/>
</dbReference>
<comment type="similarity">
    <text evidence="7">Belongs to the phospholipase A2 family.</text>
</comment>
<dbReference type="AlphaFoldDB" id="A0A7I4Y0C0"/>
<evidence type="ECO:0000256" key="6">
    <source>
        <dbReference type="PIRSR" id="PIRSR601211-3"/>
    </source>
</evidence>
<dbReference type="InterPro" id="IPR033112">
    <property type="entry name" value="PLA2_Asp_AS"/>
</dbReference>
<dbReference type="GO" id="GO:0005509">
    <property type="term" value="F:calcium ion binding"/>
    <property type="evidence" value="ECO:0007669"/>
    <property type="project" value="InterPro"/>
</dbReference>
<feature type="disulfide bond" evidence="6">
    <location>
        <begin position="89"/>
        <end position="149"/>
    </location>
</feature>
<keyword evidence="10" id="KW-1185">Reference proteome</keyword>
<evidence type="ECO:0000256" key="5">
    <source>
        <dbReference type="PIRSR" id="PIRSR601211-2"/>
    </source>
</evidence>
<dbReference type="GO" id="GO:0005576">
    <property type="term" value="C:extracellular region"/>
    <property type="evidence" value="ECO:0007669"/>
    <property type="project" value="UniProtKB-SubCell"/>
</dbReference>
<dbReference type="GO" id="GO:0016042">
    <property type="term" value="P:lipid catabolic process"/>
    <property type="evidence" value="ECO:0007669"/>
    <property type="project" value="InterPro"/>
</dbReference>
<dbReference type="Pfam" id="PF00068">
    <property type="entry name" value="Phospholip_A2_1"/>
    <property type="match status" value="1"/>
</dbReference>
<dbReference type="InterPro" id="IPR036444">
    <property type="entry name" value="PLipase_A2_dom_sf"/>
</dbReference>
<evidence type="ECO:0000256" key="4">
    <source>
        <dbReference type="PIRSR" id="PIRSR601211-1"/>
    </source>
</evidence>
<feature type="disulfide bond" evidence="6">
    <location>
        <begin position="74"/>
        <end position="90"/>
    </location>
</feature>
<evidence type="ECO:0000313" key="10">
    <source>
        <dbReference type="Proteomes" id="UP000025227"/>
    </source>
</evidence>
<dbReference type="OrthoDB" id="5839847at2759"/>
<protein>
    <recommendedName>
        <fullName evidence="8">Phospholipase A2</fullName>
        <ecNumber evidence="8">3.1.1.4</ecNumber>
    </recommendedName>
</protein>